<dbReference type="InterPro" id="IPR027417">
    <property type="entry name" value="P-loop_NTPase"/>
</dbReference>
<evidence type="ECO:0000259" key="2">
    <source>
        <dbReference type="PROSITE" id="PS00662"/>
    </source>
</evidence>
<dbReference type="Gene3D" id="3.40.50.300">
    <property type="entry name" value="P-loop containing nucleotide triphosphate hydrolases"/>
    <property type="match status" value="1"/>
</dbReference>
<keyword evidence="4" id="KW-1185">Reference proteome</keyword>
<dbReference type="PANTHER" id="PTHR30486">
    <property type="entry name" value="TWITCHING MOTILITY PROTEIN PILT"/>
    <property type="match status" value="1"/>
</dbReference>
<evidence type="ECO:0000256" key="1">
    <source>
        <dbReference type="ARBA" id="ARBA00006611"/>
    </source>
</evidence>
<dbReference type="Proteomes" id="UP000050482">
    <property type="component" value="Unassembled WGS sequence"/>
</dbReference>
<name>A0A0P9GTS9_9BACL</name>
<accession>A0A0P9GTS9</accession>
<comment type="similarity">
    <text evidence="1">Belongs to the GSP E family.</text>
</comment>
<proteinExistence type="inferred from homology"/>
<reference evidence="3 4" key="1">
    <citation type="submission" date="2015-09" db="EMBL/GenBank/DDBJ databases">
        <title>Draft genome sequence of Alicyclobacillus ferrooxydans DSM 22381.</title>
        <authorList>
            <person name="Hemp J."/>
        </authorList>
    </citation>
    <scope>NUCLEOTIDE SEQUENCE [LARGE SCALE GENOMIC DNA]</scope>
    <source>
        <strain evidence="3 4">TC-34</strain>
    </source>
</reference>
<dbReference type="AlphaFoldDB" id="A0A0P9GTS9"/>
<feature type="domain" description="Bacterial type II secretion system protein E" evidence="2">
    <location>
        <begin position="193"/>
        <end position="207"/>
    </location>
</feature>
<dbReference type="NCBIfam" id="TIGR01420">
    <property type="entry name" value="pilT_fam"/>
    <property type="match status" value="1"/>
</dbReference>
<organism evidence="3 4">
    <name type="scientific">Alicyclobacillus ferrooxydans</name>
    <dbReference type="NCBI Taxonomy" id="471514"/>
    <lineage>
        <taxon>Bacteria</taxon>
        <taxon>Bacillati</taxon>
        <taxon>Bacillota</taxon>
        <taxon>Bacilli</taxon>
        <taxon>Bacillales</taxon>
        <taxon>Alicyclobacillaceae</taxon>
        <taxon>Alicyclobacillus</taxon>
    </lineage>
</organism>
<sequence>METLDLLYTACLQGASDVHLTAGAPPMFRIDGRLTRVSEHVLTERDTEQVLRTILTDSQFMLLEQSGDLDTAYELAGVSRFRVNAYRERGHYGIAIRIIPTAVPRFEDLGLPTILRDFARRQNGLVLVTGSTGDGKSTTLAALIDVINRTESRHVVTLEDPIEYLHTHRQSIINQREVGHDTISFAQGLRAALRQDPDVILIGELRDLETMQIAITAAETGHLVFATLHTNTAAQTIDRIIDVFPEVQQHKIRQQLASVLVGICCQKLLPHPSGRGRVVACEILLNTPAVGNLIRMEKIHQLQTVMQTGRAEGMQTMEMHVKELMISGQIRNEDYHRLYSPAAFR</sequence>
<dbReference type="GO" id="GO:0016887">
    <property type="term" value="F:ATP hydrolysis activity"/>
    <property type="evidence" value="ECO:0007669"/>
    <property type="project" value="InterPro"/>
</dbReference>
<evidence type="ECO:0000313" key="3">
    <source>
        <dbReference type="EMBL" id="KPV44611.1"/>
    </source>
</evidence>
<evidence type="ECO:0000313" key="4">
    <source>
        <dbReference type="Proteomes" id="UP000050482"/>
    </source>
</evidence>
<dbReference type="Gene3D" id="3.30.450.90">
    <property type="match status" value="1"/>
</dbReference>
<dbReference type="OrthoDB" id="9808272at2"/>
<comment type="caution">
    <text evidence="3">The sequence shown here is derived from an EMBL/GenBank/DDBJ whole genome shotgun (WGS) entry which is preliminary data.</text>
</comment>
<dbReference type="GO" id="GO:0005524">
    <property type="term" value="F:ATP binding"/>
    <property type="evidence" value="ECO:0007669"/>
    <property type="project" value="InterPro"/>
</dbReference>
<protein>
    <submittedName>
        <fullName evidence="3">Twitching motility protein PilT</fullName>
    </submittedName>
</protein>
<dbReference type="RefSeq" id="WP_054968330.1">
    <property type="nucleotide sequence ID" value="NZ_LJCO01000030.1"/>
</dbReference>
<dbReference type="InterPro" id="IPR006321">
    <property type="entry name" value="PilT/PilU"/>
</dbReference>
<dbReference type="Pfam" id="PF00437">
    <property type="entry name" value="T2SSE"/>
    <property type="match status" value="1"/>
</dbReference>
<gene>
    <name evidence="3" type="ORF">AN477_06355</name>
</gene>
<dbReference type="InterPro" id="IPR001482">
    <property type="entry name" value="T2SS/T4SS_dom"/>
</dbReference>
<dbReference type="InterPro" id="IPR050921">
    <property type="entry name" value="T4SS_GSP_E_ATPase"/>
</dbReference>
<dbReference type="STRING" id="471514.AN477_06355"/>
<dbReference type="PROSITE" id="PS00662">
    <property type="entry name" value="T2SP_E"/>
    <property type="match status" value="1"/>
</dbReference>
<dbReference type="SUPFAM" id="SSF52540">
    <property type="entry name" value="P-loop containing nucleoside triphosphate hydrolases"/>
    <property type="match status" value="1"/>
</dbReference>
<dbReference type="EMBL" id="LJCO01000030">
    <property type="protein sequence ID" value="KPV44611.1"/>
    <property type="molecule type" value="Genomic_DNA"/>
</dbReference>
<dbReference type="CDD" id="cd01131">
    <property type="entry name" value="PilT"/>
    <property type="match status" value="1"/>
</dbReference>
<dbReference type="PATRIC" id="fig|471514.4.peg.4249"/>